<dbReference type="RefSeq" id="WP_085008571.1">
    <property type="nucleotide sequence ID" value="NZ_NAAD01000001.1"/>
</dbReference>
<dbReference type="Proteomes" id="UP000193136">
    <property type="component" value="Unassembled WGS sequence"/>
</dbReference>
<dbReference type="EMBL" id="NAAD01000001">
    <property type="protein sequence ID" value="ORJ63461.1"/>
    <property type="molecule type" value="Genomic_DNA"/>
</dbReference>
<dbReference type="InterPro" id="IPR017945">
    <property type="entry name" value="DHBP_synth_RibB-like_a/b_dom"/>
</dbReference>
<comment type="caution">
    <text evidence="2">The sequence shown here is derived from an EMBL/GenBank/DDBJ whole genome shotgun (WGS) entry which is preliminary data.</text>
</comment>
<accession>A0A1X0YE22</accession>
<proteinExistence type="predicted"/>
<dbReference type="PANTHER" id="PTHR42828:SF3">
    <property type="entry name" value="THREONYLCARBAMOYL-AMP SYNTHASE"/>
    <property type="match status" value="1"/>
</dbReference>
<evidence type="ECO:0000313" key="2">
    <source>
        <dbReference type="EMBL" id="ORJ63461.1"/>
    </source>
</evidence>
<dbReference type="PANTHER" id="PTHR42828">
    <property type="entry name" value="DHBP SYNTHASE RIBB-LIKE ALPHA/BETA DOMAIN-CONTAINING PROTEIN"/>
    <property type="match status" value="1"/>
</dbReference>
<organism evidence="2 3">
    <name type="scientific">Geothermobacter hydrogeniphilus</name>
    <dbReference type="NCBI Taxonomy" id="1969733"/>
    <lineage>
        <taxon>Bacteria</taxon>
        <taxon>Pseudomonadati</taxon>
        <taxon>Thermodesulfobacteriota</taxon>
        <taxon>Desulfuromonadia</taxon>
        <taxon>Desulfuromonadales</taxon>
        <taxon>Geothermobacteraceae</taxon>
        <taxon>Geothermobacter</taxon>
    </lineage>
</organism>
<dbReference type="Pfam" id="PF01300">
    <property type="entry name" value="Sua5_yciO_yrdC"/>
    <property type="match status" value="1"/>
</dbReference>
<dbReference type="NCBIfam" id="TIGR00057">
    <property type="entry name" value="L-threonylcarbamoyladenylate synthase"/>
    <property type="match status" value="1"/>
</dbReference>
<dbReference type="STRING" id="1969733.B5V00_00940"/>
<dbReference type="GO" id="GO:0003725">
    <property type="term" value="F:double-stranded RNA binding"/>
    <property type="evidence" value="ECO:0007669"/>
    <property type="project" value="InterPro"/>
</dbReference>
<keyword evidence="3" id="KW-1185">Reference proteome</keyword>
<dbReference type="InterPro" id="IPR006070">
    <property type="entry name" value="Sua5-like_dom"/>
</dbReference>
<dbReference type="PROSITE" id="PS51163">
    <property type="entry name" value="YRDC"/>
    <property type="match status" value="1"/>
</dbReference>
<dbReference type="OrthoDB" id="9814580at2"/>
<evidence type="ECO:0000259" key="1">
    <source>
        <dbReference type="PROSITE" id="PS51163"/>
    </source>
</evidence>
<reference evidence="2 3" key="1">
    <citation type="submission" date="2017-03" db="EMBL/GenBank/DDBJ databases">
        <title>Genome sequence of Geothermobacter sp. EPR-M, Deep-Sea Iron Reducer.</title>
        <authorList>
            <person name="Tully B."/>
            <person name="Savalia P."/>
            <person name="Abuyen K."/>
            <person name="Baughan C."/>
            <person name="Romero E."/>
            <person name="Ronkowski C."/>
            <person name="Torres B."/>
            <person name="Tremblay J."/>
            <person name="Trujillo A."/>
            <person name="Tyler M."/>
            <person name="Perez-Rodriguez I."/>
            <person name="Amend J."/>
        </authorList>
    </citation>
    <scope>NUCLEOTIDE SEQUENCE [LARGE SCALE GENOMIC DNA]</scope>
    <source>
        <strain evidence="2 3">EPR-M</strain>
    </source>
</reference>
<dbReference type="Gene3D" id="3.90.870.10">
    <property type="entry name" value="DHBP synthase"/>
    <property type="match status" value="1"/>
</dbReference>
<dbReference type="AlphaFoldDB" id="A0A1X0YE22"/>
<evidence type="ECO:0000313" key="3">
    <source>
        <dbReference type="Proteomes" id="UP000193136"/>
    </source>
</evidence>
<feature type="domain" description="YrdC-like" evidence="1">
    <location>
        <begin position="12"/>
        <end position="196"/>
    </location>
</feature>
<protein>
    <submittedName>
        <fullName evidence="2">Threonylcarbamoyl-AMP synthase</fullName>
    </submittedName>
</protein>
<dbReference type="InterPro" id="IPR052532">
    <property type="entry name" value="SUA5_domain"/>
</dbReference>
<name>A0A1X0YE22_9BACT</name>
<dbReference type="SUPFAM" id="SSF55821">
    <property type="entry name" value="YrdC/RibB"/>
    <property type="match status" value="1"/>
</dbReference>
<gene>
    <name evidence="2" type="ORF">B5V00_00940</name>
</gene>
<sequence length="204" mass="22509">MLMPINAETPQLRLVRRVVETLTRGGVIAYPTDTIYGIGCDIFNKKGVRKIYQIKQRDARKPFSFICSDLSEVANYARVSNFAFKLMKRHLPGPYTFVLEASRVVPDLLVTRQKTVGIRIPDNPIATAIVRELGHPLVTTSANLAGDEIIQDPADIEESLGKKLDLVVDGGILNSQPSTVISLVNDQPEVLRLGCGPVDWLEQG</sequence>